<sequence>MNIITRNNQEKSFIQHSIAKSFQRFEFEKIARLSNMKKEKGIPYHTLFVYLVESIFSGKST</sequence>
<proteinExistence type="predicted"/>
<protein>
    <submittedName>
        <fullName evidence="1">Uncharacterized protein</fullName>
    </submittedName>
</protein>
<dbReference type="RefSeq" id="WP_200806723.1">
    <property type="nucleotide sequence ID" value="NZ_FUXI01000022.1"/>
</dbReference>
<name>A0A1T4PP96_9ENTE</name>
<gene>
    <name evidence="1" type="ORF">SAMN02745116_01873</name>
</gene>
<accession>A0A1T4PP96</accession>
<evidence type="ECO:0000313" key="1">
    <source>
        <dbReference type="EMBL" id="SJZ93435.1"/>
    </source>
</evidence>
<keyword evidence="2" id="KW-1185">Reference proteome</keyword>
<dbReference type="EMBL" id="FUXI01000022">
    <property type="protein sequence ID" value="SJZ93435.1"/>
    <property type="molecule type" value="Genomic_DNA"/>
</dbReference>
<dbReference type="AlphaFoldDB" id="A0A1T4PP96"/>
<feature type="non-terminal residue" evidence="1">
    <location>
        <position position="61"/>
    </location>
</feature>
<reference evidence="1 2" key="1">
    <citation type="submission" date="2017-02" db="EMBL/GenBank/DDBJ databases">
        <authorList>
            <person name="Peterson S.W."/>
        </authorList>
    </citation>
    <scope>NUCLEOTIDE SEQUENCE [LARGE SCALE GENOMIC DNA]</scope>
    <source>
        <strain evidence="1 2">ATCC BAA-1030</strain>
    </source>
</reference>
<dbReference type="Proteomes" id="UP000190328">
    <property type="component" value="Unassembled WGS sequence"/>
</dbReference>
<organism evidence="1 2">
    <name type="scientific">Pilibacter termitis</name>
    <dbReference type="NCBI Taxonomy" id="263852"/>
    <lineage>
        <taxon>Bacteria</taxon>
        <taxon>Bacillati</taxon>
        <taxon>Bacillota</taxon>
        <taxon>Bacilli</taxon>
        <taxon>Lactobacillales</taxon>
        <taxon>Enterococcaceae</taxon>
        <taxon>Pilibacter</taxon>
    </lineage>
</organism>
<evidence type="ECO:0000313" key="2">
    <source>
        <dbReference type="Proteomes" id="UP000190328"/>
    </source>
</evidence>